<dbReference type="InterPro" id="IPR051616">
    <property type="entry name" value="Cul2-RING_E3_ligase_SR"/>
</dbReference>
<name>A0A453H279_AEGTS</name>
<reference evidence="4" key="1">
    <citation type="journal article" date="2014" name="Science">
        <title>Ancient hybridizations among the ancestral genomes of bread wheat.</title>
        <authorList>
            <consortium name="International Wheat Genome Sequencing Consortium,"/>
            <person name="Marcussen T."/>
            <person name="Sandve S.R."/>
            <person name="Heier L."/>
            <person name="Spannagl M."/>
            <person name="Pfeifer M."/>
            <person name="Jakobsen K.S."/>
            <person name="Wulff B.B."/>
            <person name="Steuernagel B."/>
            <person name="Mayer K.F."/>
            <person name="Olsen O.A."/>
        </authorList>
    </citation>
    <scope>NUCLEOTIDE SEQUENCE [LARGE SCALE GENOMIC DNA]</scope>
    <source>
        <strain evidence="4">cv. AL8/78</strain>
    </source>
</reference>
<dbReference type="Gramene" id="AET4Gv20038000.1">
    <property type="protein sequence ID" value="AET4Gv20038000.1"/>
    <property type="gene ID" value="AET4Gv20038000"/>
</dbReference>
<keyword evidence="1" id="KW-0040">ANK repeat</keyword>
<dbReference type="InterPro" id="IPR002110">
    <property type="entry name" value="Ankyrin_rpt"/>
</dbReference>
<proteinExistence type="predicted"/>
<keyword evidence="2" id="KW-0812">Transmembrane</keyword>
<dbReference type="SUPFAM" id="SSF48403">
    <property type="entry name" value="Ankyrin repeat"/>
    <property type="match status" value="1"/>
</dbReference>
<accession>A0A453H279</accession>
<dbReference type="STRING" id="200361.A0A453H279"/>
<organism evidence="3 4">
    <name type="scientific">Aegilops tauschii subsp. strangulata</name>
    <name type="common">Goatgrass</name>
    <dbReference type="NCBI Taxonomy" id="200361"/>
    <lineage>
        <taxon>Eukaryota</taxon>
        <taxon>Viridiplantae</taxon>
        <taxon>Streptophyta</taxon>
        <taxon>Embryophyta</taxon>
        <taxon>Tracheophyta</taxon>
        <taxon>Spermatophyta</taxon>
        <taxon>Magnoliopsida</taxon>
        <taxon>Liliopsida</taxon>
        <taxon>Poales</taxon>
        <taxon>Poaceae</taxon>
        <taxon>BOP clade</taxon>
        <taxon>Pooideae</taxon>
        <taxon>Triticodae</taxon>
        <taxon>Triticeae</taxon>
        <taxon>Triticinae</taxon>
        <taxon>Aegilops</taxon>
    </lineage>
</organism>
<reference evidence="3" key="4">
    <citation type="submission" date="2019-03" db="UniProtKB">
        <authorList>
            <consortium name="EnsemblPlants"/>
        </authorList>
    </citation>
    <scope>IDENTIFICATION</scope>
</reference>
<dbReference type="InterPro" id="IPR036770">
    <property type="entry name" value="Ankyrin_rpt-contain_sf"/>
</dbReference>
<dbReference type="Gene3D" id="1.25.40.20">
    <property type="entry name" value="Ankyrin repeat-containing domain"/>
    <property type="match status" value="1"/>
</dbReference>
<evidence type="ECO:0000313" key="3">
    <source>
        <dbReference type="EnsemblPlants" id="AET4Gv20038000.1"/>
    </source>
</evidence>
<feature type="repeat" description="ANK" evidence="1">
    <location>
        <begin position="135"/>
        <end position="156"/>
    </location>
</feature>
<dbReference type="EnsemblPlants" id="AET4Gv20038000.2">
    <property type="protein sequence ID" value="AET4Gv20038000.2"/>
    <property type="gene ID" value="AET4Gv20038000"/>
</dbReference>
<dbReference type="Gramene" id="AET4Gv20038000.2">
    <property type="protein sequence ID" value="AET4Gv20038000.2"/>
    <property type="gene ID" value="AET4Gv20038000"/>
</dbReference>
<feature type="transmembrane region" description="Helical" evidence="2">
    <location>
        <begin position="132"/>
        <end position="156"/>
    </location>
</feature>
<sequence length="172" mass="18407">MDFFDAAFQGDLPRLRELASGRDAEGMAWLADVCLVGAGPMQTAARLGKLDAVRCMVEELGFDVNAGSQAGVTALAAAAADGRMRVMRYLLDKGADPNKPANSGHYPLHHAAKHGRDEAARLLLSRGASIDVAYLGLTPLHFAAGYGMIGVMKVLLGTMQIRTRSQKREVLR</sequence>
<keyword evidence="4" id="KW-1185">Reference proteome</keyword>
<evidence type="ECO:0000313" key="4">
    <source>
        <dbReference type="Proteomes" id="UP000015105"/>
    </source>
</evidence>
<dbReference type="PANTHER" id="PTHR46224:SF36">
    <property type="entry name" value="OS03G0680600 PROTEIN"/>
    <property type="match status" value="1"/>
</dbReference>
<reference evidence="3" key="5">
    <citation type="journal article" date="2021" name="G3 (Bethesda)">
        <title>Aegilops tauschii genome assembly Aet v5.0 features greater sequence contiguity and improved annotation.</title>
        <authorList>
            <person name="Wang L."/>
            <person name="Zhu T."/>
            <person name="Rodriguez J.C."/>
            <person name="Deal K.R."/>
            <person name="Dubcovsky J."/>
            <person name="McGuire P.E."/>
            <person name="Lux T."/>
            <person name="Spannagl M."/>
            <person name="Mayer K.F.X."/>
            <person name="Baldrich P."/>
            <person name="Meyers B.C."/>
            <person name="Huo N."/>
            <person name="Gu Y.Q."/>
            <person name="Zhou H."/>
            <person name="Devos K.M."/>
            <person name="Bennetzen J.L."/>
            <person name="Unver T."/>
            <person name="Budak H."/>
            <person name="Gulick P.J."/>
            <person name="Galiba G."/>
            <person name="Kalapos B."/>
            <person name="Nelson D.R."/>
            <person name="Li P."/>
            <person name="You F.M."/>
            <person name="Luo M.C."/>
            <person name="Dvorak J."/>
        </authorList>
    </citation>
    <scope>NUCLEOTIDE SEQUENCE [LARGE SCALE GENOMIC DNA]</scope>
    <source>
        <strain evidence="3">cv. AL8/78</strain>
    </source>
</reference>
<evidence type="ECO:0000256" key="2">
    <source>
        <dbReference type="SAM" id="Phobius"/>
    </source>
</evidence>
<dbReference type="PROSITE" id="PS50297">
    <property type="entry name" value="ANK_REP_REGION"/>
    <property type="match status" value="3"/>
</dbReference>
<dbReference type="Pfam" id="PF12796">
    <property type="entry name" value="Ank_2"/>
    <property type="match status" value="2"/>
</dbReference>
<protein>
    <submittedName>
        <fullName evidence="3">Uncharacterized protein</fullName>
    </submittedName>
</protein>
<keyword evidence="2" id="KW-0472">Membrane</keyword>
<dbReference type="PROSITE" id="PS50088">
    <property type="entry name" value="ANK_REPEAT"/>
    <property type="match status" value="3"/>
</dbReference>
<keyword evidence="2" id="KW-1133">Transmembrane helix</keyword>
<dbReference type="PANTHER" id="PTHR46224">
    <property type="entry name" value="ANKYRIN REPEAT FAMILY PROTEIN"/>
    <property type="match status" value="1"/>
</dbReference>
<evidence type="ECO:0000256" key="1">
    <source>
        <dbReference type="PROSITE-ProRule" id="PRU00023"/>
    </source>
</evidence>
<dbReference type="EnsemblPlants" id="AET4Gv20038000.1">
    <property type="protein sequence ID" value="AET4Gv20038000.1"/>
    <property type="gene ID" value="AET4Gv20038000"/>
</dbReference>
<reference evidence="3" key="3">
    <citation type="journal article" date="2017" name="Nature">
        <title>Genome sequence of the progenitor of the wheat D genome Aegilops tauschii.</title>
        <authorList>
            <person name="Luo M.C."/>
            <person name="Gu Y.Q."/>
            <person name="Puiu D."/>
            <person name="Wang H."/>
            <person name="Twardziok S.O."/>
            <person name="Deal K.R."/>
            <person name="Huo N."/>
            <person name="Zhu T."/>
            <person name="Wang L."/>
            <person name="Wang Y."/>
            <person name="McGuire P.E."/>
            <person name="Liu S."/>
            <person name="Long H."/>
            <person name="Ramasamy R.K."/>
            <person name="Rodriguez J.C."/>
            <person name="Van S.L."/>
            <person name="Yuan L."/>
            <person name="Wang Z."/>
            <person name="Xia Z."/>
            <person name="Xiao L."/>
            <person name="Anderson O.D."/>
            <person name="Ouyang S."/>
            <person name="Liang Y."/>
            <person name="Zimin A.V."/>
            <person name="Pertea G."/>
            <person name="Qi P."/>
            <person name="Bennetzen J.L."/>
            <person name="Dai X."/>
            <person name="Dawson M.W."/>
            <person name="Muller H.G."/>
            <person name="Kugler K."/>
            <person name="Rivarola-Duarte L."/>
            <person name="Spannagl M."/>
            <person name="Mayer K.F.X."/>
            <person name="Lu F.H."/>
            <person name="Bevan M.W."/>
            <person name="Leroy P."/>
            <person name="Li P."/>
            <person name="You F.M."/>
            <person name="Sun Q."/>
            <person name="Liu Z."/>
            <person name="Lyons E."/>
            <person name="Wicker T."/>
            <person name="Salzberg S.L."/>
            <person name="Devos K.M."/>
            <person name="Dvorak J."/>
        </authorList>
    </citation>
    <scope>NUCLEOTIDE SEQUENCE [LARGE SCALE GENOMIC DNA]</scope>
    <source>
        <strain evidence="3">cv. AL8/78</strain>
    </source>
</reference>
<reference evidence="4" key="2">
    <citation type="journal article" date="2017" name="Nat. Plants">
        <title>The Aegilops tauschii genome reveals multiple impacts of transposons.</title>
        <authorList>
            <person name="Zhao G."/>
            <person name="Zou C."/>
            <person name="Li K."/>
            <person name="Wang K."/>
            <person name="Li T."/>
            <person name="Gao L."/>
            <person name="Zhang X."/>
            <person name="Wang H."/>
            <person name="Yang Z."/>
            <person name="Liu X."/>
            <person name="Jiang W."/>
            <person name="Mao L."/>
            <person name="Kong X."/>
            <person name="Jiao Y."/>
            <person name="Jia J."/>
        </authorList>
    </citation>
    <scope>NUCLEOTIDE SEQUENCE [LARGE SCALE GENOMIC DNA]</scope>
    <source>
        <strain evidence="4">cv. AL8/78</strain>
    </source>
</reference>
<feature type="repeat" description="ANK" evidence="1">
    <location>
        <begin position="103"/>
        <end position="135"/>
    </location>
</feature>
<dbReference type="SMART" id="SM00248">
    <property type="entry name" value="ANK"/>
    <property type="match status" value="4"/>
</dbReference>
<feature type="repeat" description="ANK" evidence="1">
    <location>
        <begin position="70"/>
        <end position="102"/>
    </location>
</feature>
<dbReference type="AlphaFoldDB" id="A0A453H279"/>
<dbReference type="Proteomes" id="UP000015105">
    <property type="component" value="Chromosome 4D"/>
</dbReference>